<organism evidence="8 9">
    <name type="scientific">Paenibacillus antri</name>
    <dbReference type="NCBI Taxonomy" id="2582848"/>
    <lineage>
        <taxon>Bacteria</taxon>
        <taxon>Bacillati</taxon>
        <taxon>Bacillota</taxon>
        <taxon>Bacilli</taxon>
        <taxon>Bacillales</taxon>
        <taxon>Paenibacillaceae</taxon>
        <taxon>Paenibacillus</taxon>
    </lineage>
</organism>
<accession>A0A5R9FZC6</accession>
<dbReference type="Gene3D" id="3.30.300.20">
    <property type="match status" value="1"/>
</dbReference>
<keyword evidence="5 6" id="KW-0961">Cell wall biogenesis/degradation</keyword>
<dbReference type="Pfam" id="PF14804">
    <property type="entry name" value="Jag_N"/>
    <property type="match status" value="1"/>
</dbReference>
<dbReference type="InterPro" id="IPR032782">
    <property type="entry name" value="KhpB_N"/>
</dbReference>
<evidence type="ECO:0000256" key="6">
    <source>
        <dbReference type="HAMAP-Rule" id="MF_00867"/>
    </source>
</evidence>
<dbReference type="GO" id="GO:0005737">
    <property type="term" value="C:cytoplasm"/>
    <property type="evidence" value="ECO:0007669"/>
    <property type="project" value="UniProtKB-SubCell"/>
</dbReference>
<dbReference type="SMART" id="SM01245">
    <property type="entry name" value="Jag_N"/>
    <property type="match status" value="1"/>
</dbReference>
<dbReference type="RefSeq" id="WP_138197681.1">
    <property type="nucleotide sequence ID" value="NZ_VCIW01000027.1"/>
</dbReference>
<dbReference type="GO" id="GO:0008360">
    <property type="term" value="P:regulation of cell shape"/>
    <property type="evidence" value="ECO:0007669"/>
    <property type="project" value="UniProtKB-KW"/>
</dbReference>
<dbReference type="InterPro" id="IPR001374">
    <property type="entry name" value="R3H_dom"/>
</dbReference>
<dbReference type="InterPro" id="IPR038008">
    <property type="entry name" value="Jag_KH"/>
</dbReference>
<dbReference type="InterPro" id="IPR039247">
    <property type="entry name" value="KhpB"/>
</dbReference>
<keyword evidence="3 6" id="KW-0133">Cell shape</keyword>
<dbReference type="NCBIfam" id="NF041568">
    <property type="entry name" value="Jag_EloR"/>
    <property type="match status" value="1"/>
</dbReference>
<gene>
    <name evidence="6" type="primary">khpB</name>
    <name evidence="6" type="synonym">eloR</name>
    <name evidence="8" type="ORF">FE782_28110</name>
</gene>
<reference evidence="8 9" key="1">
    <citation type="submission" date="2019-05" db="EMBL/GenBank/DDBJ databases">
        <authorList>
            <person name="Narsing Rao M.P."/>
            <person name="Li W.J."/>
        </authorList>
    </citation>
    <scope>NUCLEOTIDE SEQUENCE [LARGE SCALE GENOMIC DNA]</scope>
    <source>
        <strain evidence="8 9">SYSU_K30003</strain>
    </source>
</reference>
<evidence type="ECO:0000256" key="3">
    <source>
        <dbReference type="ARBA" id="ARBA00022960"/>
    </source>
</evidence>
<dbReference type="GO" id="GO:0003723">
    <property type="term" value="F:RNA binding"/>
    <property type="evidence" value="ECO:0007669"/>
    <property type="project" value="UniProtKB-UniRule"/>
</dbReference>
<comment type="similarity">
    <text evidence="6">Belongs to the KhpB RNA-binding protein family.</text>
</comment>
<dbReference type="InterPro" id="IPR038247">
    <property type="entry name" value="Jag_N_dom_sf"/>
</dbReference>
<dbReference type="Gene3D" id="3.30.1370.50">
    <property type="entry name" value="R3H-like domain"/>
    <property type="match status" value="1"/>
</dbReference>
<keyword evidence="2 6" id="KW-0694">RNA-binding</keyword>
<evidence type="ECO:0000256" key="1">
    <source>
        <dbReference type="ARBA" id="ARBA00022490"/>
    </source>
</evidence>
<dbReference type="Pfam" id="PF01424">
    <property type="entry name" value="R3H"/>
    <property type="match status" value="1"/>
</dbReference>
<dbReference type="SUPFAM" id="SSF82708">
    <property type="entry name" value="R3H domain"/>
    <property type="match status" value="1"/>
</dbReference>
<dbReference type="OrthoDB" id="9794483at2"/>
<comment type="function">
    <text evidence="6">A probable RNA chaperone. Forms a complex with KhpA which binds to cellular RNA and controls its expression. Plays a role in peptidoglycan (PG) homeostasis and cell length regulation.</text>
</comment>
<dbReference type="PROSITE" id="PS51061">
    <property type="entry name" value="R3H"/>
    <property type="match status" value="1"/>
</dbReference>
<comment type="domain">
    <text evidence="6">Has an N-terminal Jag-N domain and 2 RNA-binding domains (KH and R3H).</text>
</comment>
<evidence type="ECO:0000256" key="4">
    <source>
        <dbReference type="ARBA" id="ARBA00023186"/>
    </source>
</evidence>
<dbReference type="HAMAP" id="MF_00867">
    <property type="entry name" value="KhpB"/>
    <property type="match status" value="1"/>
</dbReference>
<dbReference type="GO" id="GO:0009252">
    <property type="term" value="P:peptidoglycan biosynthetic process"/>
    <property type="evidence" value="ECO:0007669"/>
    <property type="project" value="UniProtKB-UniRule"/>
</dbReference>
<comment type="caution">
    <text evidence="8">The sequence shown here is derived from an EMBL/GenBank/DDBJ whole genome shotgun (WGS) entry which is preliminary data.</text>
</comment>
<feature type="domain" description="R3H" evidence="7">
    <location>
        <begin position="171"/>
        <end position="237"/>
    </location>
</feature>
<dbReference type="Proteomes" id="UP000309676">
    <property type="component" value="Unassembled WGS sequence"/>
</dbReference>
<dbReference type="EMBL" id="VCIW01000027">
    <property type="protein sequence ID" value="TLS48871.1"/>
    <property type="molecule type" value="Genomic_DNA"/>
</dbReference>
<evidence type="ECO:0000256" key="5">
    <source>
        <dbReference type="ARBA" id="ARBA00023316"/>
    </source>
</evidence>
<dbReference type="PANTHER" id="PTHR35800">
    <property type="entry name" value="PROTEIN JAG"/>
    <property type="match status" value="1"/>
</dbReference>
<keyword evidence="9" id="KW-1185">Reference proteome</keyword>
<evidence type="ECO:0000313" key="8">
    <source>
        <dbReference type="EMBL" id="TLS48871.1"/>
    </source>
</evidence>
<dbReference type="CDD" id="cd02644">
    <property type="entry name" value="R3H_jag"/>
    <property type="match status" value="1"/>
</dbReference>
<dbReference type="InterPro" id="IPR015946">
    <property type="entry name" value="KH_dom-like_a/b"/>
</dbReference>
<comment type="subcellular location">
    <subcellularLocation>
        <location evidence="6">Cytoplasm</location>
    </subcellularLocation>
</comment>
<dbReference type="PANTHER" id="PTHR35800:SF1">
    <property type="entry name" value="RNA-BINDING PROTEIN KHPB"/>
    <property type="match status" value="1"/>
</dbReference>
<evidence type="ECO:0000259" key="7">
    <source>
        <dbReference type="PROSITE" id="PS51061"/>
    </source>
</evidence>
<dbReference type="Gene3D" id="3.30.30.80">
    <property type="entry name" value="probable RNA-binding protein from clostridium symbiosum atcc 14940"/>
    <property type="match status" value="1"/>
</dbReference>
<dbReference type="CDD" id="cd02414">
    <property type="entry name" value="KH-II_Jag"/>
    <property type="match status" value="1"/>
</dbReference>
<dbReference type="GO" id="GO:0071555">
    <property type="term" value="P:cell wall organization"/>
    <property type="evidence" value="ECO:0007669"/>
    <property type="project" value="UniProtKB-KW"/>
</dbReference>
<keyword evidence="1 6" id="KW-0963">Cytoplasm</keyword>
<dbReference type="AlphaFoldDB" id="A0A5R9FZC6"/>
<evidence type="ECO:0000256" key="2">
    <source>
        <dbReference type="ARBA" id="ARBA00022884"/>
    </source>
</evidence>
<dbReference type="InterPro" id="IPR034079">
    <property type="entry name" value="R3H_KhpB"/>
</dbReference>
<proteinExistence type="inferred from homology"/>
<feature type="region of interest" description="Jag_N domain" evidence="6">
    <location>
        <begin position="13"/>
        <end position="63"/>
    </location>
</feature>
<dbReference type="Pfam" id="PF13083">
    <property type="entry name" value="KH_KhpA-B"/>
    <property type="match status" value="1"/>
</dbReference>
<sequence>MSKRADNEKTKVVSSGKTVSVAVNKGLAELGATEKDVEIVVLEQPSKGLLGLFGAKDAKVELTLRKPEPAPLARDIAPAATDPVANGEDPIERSKSYLVVALREMGIDASVESSTDEDGNIVFQVTGKELGALIGRRGQTLDAMQTLINVYANRLSDEHVRIVLDAERFRERRKKTLEDLSMRLANQVVRTRKEVVLEPMSSHERRIIHYKLQHHPKVKTFSKGEEPNRRIVIALKS</sequence>
<comment type="subunit">
    <text evidence="6">Forms a complex with KhpA.</text>
</comment>
<protein>
    <recommendedName>
        <fullName evidence="6">RNA-binding protein KhpB</fullName>
    </recommendedName>
    <alternativeName>
        <fullName evidence="6">RNA-binding protein EloR</fullName>
    </alternativeName>
</protein>
<dbReference type="InterPro" id="IPR036867">
    <property type="entry name" value="R3H_dom_sf"/>
</dbReference>
<name>A0A5R9FZC6_9BACL</name>
<keyword evidence="4 6" id="KW-0143">Chaperone</keyword>
<evidence type="ECO:0000313" key="9">
    <source>
        <dbReference type="Proteomes" id="UP000309676"/>
    </source>
</evidence>
<dbReference type="SMART" id="SM00393">
    <property type="entry name" value="R3H"/>
    <property type="match status" value="1"/>
</dbReference>